<keyword evidence="5" id="KW-1185">Reference proteome</keyword>
<evidence type="ECO:0000256" key="1">
    <source>
        <dbReference type="SAM" id="MobiDB-lite"/>
    </source>
</evidence>
<feature type="region of interest" description="Disordered" evidence="1">
    <location>
        <begin position="137"/>
        <end position="216"/>
    </location>
</feature>
<dbReference type="Pfam" id="PF13413">
    <property type="entry name" value="HTH_25"/>
    <property type="match status" value="1"/>
</dbReference>
<dbReference type="Pfam" id="PF13464">
    <property type="entry name" value="RodZ_C"/>
    <property type="match status" value="1"/>
</dbReference>
<sequence>MEIGEKLKEAREEQNLTLESLQETTKIQKRYLEAIEEGNFKLLPGTFYARAFIKEYAAAVGLDANELLAEYEGEIPQADDEHTTQYAHIHRSRKDNNATKNTNIFSFIPTMIVVLLVIGIIFVIWFFYQGTVSEESKNPVQQQNDQEVSYDSDENNQTSGQTGDSGSESDSADGSEPENSNDDSVEQTEESKPEFAVEEKGTSNSPESTVTLENASDDTTATIEASGESWLDVQNDAGESLFSGMVSTENSPVEMDLSGTDRVWFSVGNAPSLKISIDGTELEYPVNPEEKVYQKIWVNIKRAGE</sequence>
<evidence type="ECO:0000313" key="4">
    <source>
        <dbReference type="EMBL" id="GGK00517.1"/>
    </source>
</evidence>
<dbReference type="PANTHER" id="PTHR34475">
    <property type="match status" value="1"/>
</dbReference>
<feature type="compositionally biased region" description="Basic and acidic residues" evidence="1">
    <location>
        <begin position="189"/>
        <end position="201"/>
    </location>
</feature>
<evidence type="ECO:0000313" key="5">
    <source>
        <dbReference type="Proteomes" id="UP000658382"/>
    </source>
</evidence>
<dbReference type="GO" id="GO:0003677">
    <property type="term" value="F:DNA binding"/>
    <property type="evidence" value="ECO:0007669"/>
    <property type="project" value="InterPro"/>
</dbReference>
<dbReference type="InterPro" id="IPR010982">
    <property type="entry name" value="Lambda_DNA-bd_dom_sf"/>
</dbReference>
<dbReference type="RefSeq" id="WP_188633288.1">
    <property type="nucleotide sequence ID" value="NZ_BMNQ01000036.1"/>
</dbReference>
<feature type="transmembrane region" description="Helical" evidence="2">
    <location>
        <begin position="104"/>
        <end position="128"/>
    </location>
</feature>
<accession>A0A917PZ93</accession>
<dbReference type="InterPro" id="IPR025194">
    <property type="entry name" value="RodZ-like_C"/>
</dbReference>
<feature type="compositionally biased region" description="Polar residues" evidence="1">
    <location>
        <begin position="137"/>
        <end position="147"/>
    </location>
</feature>
<dbReference type="InterPro" id="IPR050400">
    <property type="entry name" value="Bact_Cytoskel_RodZ"/>
</dbReference>
<organism evidence="4 5">
    <name type="scientific">Lentibacillus kapialis</name>
    <dbReference type="NCBI Taxonomy" id="340214"/>
    <lineage>
        <taxon>Bacteria</taxon>
        <taxon>Bacillati</taxon>
        <taxon>Bacillota</taxon>
        <taxon>Bacilli</taxon>
        <taxon>Bacillales</taxon>
        <taxon>Bacillaceae</taxon>
        <taxon>Lentibacillus</taxon>
    </lineage>
</organism>
<keyword evidence="2" id="KW-0812">Transmembrane</keyword>
<dbReference type="Proteomes" id="UP000658382">
    <property type="component" value="Unassembled WGS sequence"/>
</dbReference>
<keyword evidence="2" id="KW-1133">Transmembrane helix</keyword>
<dbReference type="SMART" id="SM00530">
    <property type="entry name" value="HTH_XRE"/>
    <property type="match status" value="1"/>
</dbReference>
<keyword evidence="2" id="KW-0472">Membrane</keyword>
<protein>
    <submittedName>
        <fullName evidence="4">XRE family transcriptional regulator</fullName>
    </submittedName>
</protein>
<reference evidence="4" key="2">
    <citation type="submission" date="2020-09" db="EMBL/GenBank/DDBJ databases">
        <authorList>
            <person name="Sun Q."/>
            <person name="Ohkuma M."/>
        </authorList>
    </citation>
    <scope>NUCLEOTIDE SEQUENCE</scope>
    <source>
        <strain evidence="4">JCM 12580</strain>
    </source>
</reference>
<comment type="caution">
    <text evidence="4">The sequence shown here is derived from an EMBL/GenBank/DDBJ whole genome shotgun (WGS) entry which is preliminary data.</text>
</comment>
<gene>
    <name evidence="4" type="ORF">GCM10007063_23470</name>
</gene>
<feature type="domain" description="HTH cro/C1-type" evidence="3">
    <location>
        <begin position="6"/>
        <end position="67"/>
    </location>
</feature>
<feature type="compositionally biased region" description="Polar residues" evidence="1">
    <location>
        <begin position="202"/>
        <end position="216"/>
    </location>
</feature>
<feature type="compositionally biased region" description="Acidic residues" evidence="1">
    <location>
        <begin position="170"/>
        <end position="188"/>
    </location>
</feature>
<dbReference type="SUPFAM" id="SSF47413">
    <property type="entry name" value="lambda repressor-like DNA-binding domains"/>
    <property type="match status" value="1"/>
</dbReference>
<proteinExistence type="predicted"/>
<name>A0A917PZ93_9BACI</name>
<dbReference type="PANTHER" id="PTHR34475:SF1">
    <property type="entry name" value="CYTOSKELETON PROTEIN RODZ"/>
    <property type="match status" value="1"/>
</dbReference>
<evidence type="ECO:0000256" key="2">
    <source>
        <dbReference type="SAM" id="Phobius"/>
    </source>
</evidence>
<reference evidence="4" key="1">
    <citation type="journal article" date="2014" name="Int. J. Syst. Evol. Microbiol.">
        <title>Complete genome sequence of Corynebacterium casei LMG S-19264T (=DSM 44701T), isolated from a smear-ripened cheese.</title>
        <authorList>
            <consortium name="US DOE Joint Genome Institute (JGI-PGF)"/>
            <person name="Walter F."/>
            <person name="Albersmeier A."/>
            <person name="Kalinowski J."/>
            <person name="Ruckert C."/>
        </authorList>
    </citation>
    <scope>NUCLEOTIDE SEQUENCE</scope>
    <source>
        <strain evidence="4">JCM 12580</strain>
    </source>
</reference>
<dbReference type="CDD" id="cd00093">
    <property type="entry name" value="HTH_XRE"/>
    <property type="match status" value="1"/>
</dbReference>
<dbReference type="EMBL" id="BMNQ01000036">
    <property type="protein sequence ID" value="GGK00517.1"/>
    <property type="molecule type" value="Genomic_DNA"/>
</dbReference>
<dbReference type="AlphaFoldDB" id="A0A917PZ93"/>
<dbReference type="InterPro" id="IPR001387">
    <property type="entry name" value="Cro/C1-type_HTH"/>
</dbReference>
<dbReference type="Gene3D" id="1.10.260.40">
    <property type="entry name" value="lambda repressor-like DNA-binding domains"/>
    <property type="match status" value="1"/>
</dbReference>
<evidence type="ECO:0000259" key="3">
    <source>
        <dbReference type="SMART" id="SM00530"/>
    </source>
</evidence>